<gene>
    <name evidence="1" type="ORF">KI387_011359</name>
</gene>
<reference evidence="1 2" key="1">
    <citation type="journal article" date="2021" name="Nat. Plants">
        <title>The Taxus genome provides insights into paclitaxel biosynthesis.</title>
        <authorList>
            <person name="Xiong X."/>
            <person name="Gou J."/>
            <person name="Liao Q."/>
            <person name="Li Y."/>
            <person name="Zhou Q."/>
            <person name="Bi G."/>
            <person name="Li C."/>
            <person name="Du R."/>
            <person name="Wang X."/>
            <person name="Sun T."/>
            <person name="Guo L."/>
            <person name="Liang H."/>
            <person name="Lu P."/>
            <person name="Wu Y."/>
            <person name="Zhang Z."/>
            <person name="Ro D.K."/>
            <person name="Shang Y."/>
            <person name="Huang S."/>
            <person name="Yan J."/>
        </authorList>
    </citation>
    <scope>NUCLEOTIDE SEQUENCE [LARGE SCALE GENOMIC DNA]</scope>
    <source>
        <strain evidence="1">Ta-2019</strain>
    </source>
</reference>
<sequence length="72" mass="8335">MVCAWEEKEHGKLVFLINDDADDDENILDFNHIESTHDVMNIVDEKEHAYHEPMKTKKVNIGTDTNPKEAII</sequence>
<evidence type="ECO:0000313" key="2">
    <source>
        <dbReference type="Proteomes" id="UP000824469"/>
    </source>
</evidence>
<comment type="caution">
    <text evidence="1">The sequence shown here is derived from an EMBL/GenBank/DDBJ whole genome shotgun (WGS) entry which is preliminary data.</text>
</comment>
<proteinExistence type="predicted"/>
<dbReference type="Proteomes" id="UP000824469">
    <property type="component" value="Unassembled WGS sequence"/>
</dbReference>
<dbReference type="AlphaFoldDB" id="A0AA38FMC3"/>
<dbReference type="EMBL" id="JAHRHJ020000008">
    <property type="protein sequence ID" value="KAH9306955.1"/>
    <property type="molecule type" value="Genomic_DNA"/>
</dbReference>
<accession>A0AA38FMC3</accession>
<name>A0AA38FMC3_TAXCH</name>
<organism evidence="1 2">
    <name type="scientific">Taxus chinensis</name>
    <name type="common">Chinese yew</name>
    <name type="synonym">Taxus wallichiana var. chinensis</name>
    <dbReference type="NCBI Taxonomy" id="29808"/>
    <lineage>
        <taxon>Eukaryota</taxon>
        <taxon>Viridiplantae</taxon>
        <taxon>Streptophyta</taxon>
        <taxon>Embryophyta</taxon>
        <taxon>Tracheophyta</taxon>
        <taxon>Spermatophyta</taxon>
        <taxon>Pinopsida</taxon>
        <taxon>Pinidae</taxon>
        <taxon>Conifers II</taxon>
        <taxon>Cupressales</taxon>
        <taxon>Taxaceae</taxon>
        <taxon>Taxus</taxon>
    </lineage>
</organism>
<feature type="non-terminal residue" evidence="1">
    <location>
        <position position="72"/>
    </location>
</feature>
<protein>
    <submittedName>
        <fullName evidence="1">Uncharacterized protein</fullName>
    </submittedName>
</protein>
<keyword evidence="2" id="KW-1185">Reference proteome</keyword>
<evidence type="ECO:0000313" key="1">
    <source>
        <dbReference type="EMBL" id="KAH9306955.1"/>
    </source>
</evidence>